<dbReference type="AlphaFoldDB" id="A0A119CZN3"/>
<dbReference type="InterPro" id="IPR010870">
    <property type="entry name" value="Porin_O/P"/>
</dbReference>
<sequence length="391" mass="43363">MKKTLIAATLFSLLASNQAMASDETTELRQIIEQQQKVLKDLEKRLEQTEKRVETTADVVEATASSKSATTIGGYGELHYNNISNNQTGTDKKEFDFHRFVLFVGHEFNSTTRFFSELEVEHSIAGESKKGEVELEQAYIEHDFNEMLTAKAGLFLMPVGIINETHEPTVFYGVERNPVEKDIIPATWWEGGLNLNIKAAPGLAFDTAVTSGLYLDESSGYKIRNGRQKVSEAKGEDLAYTGRVKYTAVPGLELAATVQYQSDLTQGTAGVDSASATLLTAHAIYSIENFTVKALFAQWDIDGKEAEALGRDKQNGFYIEPAYRINEQFGVFARYNEWDNNAGDSADTKKKQTNVGVNYWLHENVVFKADYENIGGAADSDGFNLGVGYQF</sequence>
<name>A0A119CZN3_SHEFR</name>
<dbReference type="RefSeq" id="WP_059746125.1">
    <property type="nucleotide sequence ID" value="NZ_JBOZOX010000022.1"/>
</dbReference>
<evidence type="ECO:0000256" key="1">
    <source>
        <dbReference type="SAM" id="Coils"/>
    </source>
</evidence>
<evidence type="ECO:0000256" key="2">
    <source>
        <dbReference type="SAM" id="SignalP"/>
    </source>
</evidence>
<dbReference type="Pfam" id="PF07396">
    <property type="entry name" value="Porin_O_P"/>
    <property type="match status" value="1"/>
</dbReference>
<feature type="signal peptide" evidence="2">
    <location>
        <begin position="1"/>
        <end position="21"/>
    </location>
</feature>
<feature type="chain" id="PRO_5007161899" evidence="2">
    <location>
        <begin position="22"/>
        <end position="391"/>
    </location>
</feature>
<protein>
    <submittedName>
        <fullName evidence="3">Porin</fullName>
    </submittedName>
</protein>
<accession>A0A119CZN3</accession>
<evidence type="ECO:0000313" key="3">
    <source>
        <dbReference type="EMBL" id="KVX01597.1"/>
    </source>
</evidence>
<proteinExistence type="predicted"/>
<dbReference type="Gene3D" id="2.40.160.10">
    <property type="entry name" value="Porin"/>
    <property type="match status" value="1"/>
</dbReference>
<reference evidence="3 4" key="1">
    <citation type="submission" date="2016-01" db="EMBL/GenBank/DDBJ databases">
        <title>Draft genome of the antarctic isolate Shewanella frigidimarina Ag06-30.</title>
        <authorList>
            <person name="Parmeciano Di Noto G."/>
            <person name="Vazquez S."/>
            <person name="Mac Cormack W."/>
            <person name="Iriarte A."/>
            <person name="Quiroga C."/>
        </authorList>
    </citation>
    <scope>NUCLEOTIDE SEQUENCE [LARGE SCALE GENOMIC DNA]</scope>
    <source>
        <strain evidence="3 4">Ag06-30</strain>
    </source>
</reference>
<dbReference type="SUPFAM" id="SSF56935">
    <property type="entry name" value="Porins"/>
    <property type="match status" value="1"/>
</dbReference>
<dbReference type="InterPro" id="IPR023614">
    <property type="entry name" value="Porin_dom_sf"/>
</dbReference>
<dbReference type="Proteomes" id="UP000055702">
    <property type="component" value="Unassembled WGS sequence"/>
</dbReference>
<comment type="caution">
    <text evidence="3">The sequence shown here is derived from an EMBL/GenBank/DDBJ whole genome shotgun (WGS) entry which is preliminary data.</text>
</comment>
<keyword evidence="1" id="KW-0175">Coiled coil</keyword>
<keyword evidence="2" id="KW-0732">Signal</keyword>
<feature type="coiled-coil region" evidence="1">
    <location>
        <begin position="25"/>
        <end position="59"/>
    </location>
</feature>
<gene>
    <name evidence="3" type="ORF">AWJ07_17125</name>
</gene>
<evidence type="ECO:0000313" key="4">
    <source>
        <dbReference type="Proteomes" id="UP000055702"/>
    </source>
</evidence>
<dbReference type="EMBL" id="LRDC01000021">
    <property type="protein sequence ID" value="KVX01597.1"/>
    <property type="molecule type" value="Genomic_DNA"/>
</dbReference>
<organism evidence="3">
    <name type="scientific">Shewanella frigidimarina</name>
    <dbReference type="NCBI Taxonomy" id="56812"/>
    <lineage>
        <taxon>Bacteria</taxon>
        <taxon>Pseudomonadati</taxon>
        <taxon>Pseudomonadota</taxon>
        <taxon>Gammaproteobacteria</taxon>
        <taxon>Alteromonadales</taxon>
        <taxon>Shewanellaceae</taxon>
        <taxon>Shewanella</taxon>
    </lineage>
</organism>